<comment type="catalytic activity">
    <reaction evidence="4">
        <text>L-threonyl-[protein] + ATP = O-phospho-L-threonyl-[protein] + ADP + H(+)</text>
        <dbReference type="Rhea" id="RHEA:46608"/>
        <dbReference type="Rhea" id="RHEA-COMP:11060"/>
        <dbReference type="Rhea" id="RHEA-COMP:11605"/>
        <dbReference type="ChEBI" id="CHEBI:15378"/>
        <dbReference type="ChEBI" id="CHEBI:30013"/>
        <dbReference type="ChEBI" id="CHEBI:30616"/>
        <dbReference type="ChEBI" id="CHEBI:61977"/>
        <dbReference type="ChEBI" id="CHEBI:456216"/>
        <dbReference type="EC" id="2.7.11.1"/>
    </reaction>
</comment>
<dbReference type="InterPro" id="IPR036426">
    <property type="entry name" value="Bulb-type_lectin_dom_sf"/>
</dbReference>
<evidence type="ECO:0000259" key="7">
    <source>
        <dbReference type="PROSITE" id="PS50927"/>
    </source>
</evidence>
<dbReference type="SUPFAM" id="SSF51110">
    <property type="entry name" value="alpha-D-mannose-specific plant lectins"/>
    <property type="match status" value="1"/>
</dbReference>
<evidence type="ECO:0000256" key="5">
    <source>
        <dbReference type="ARBA" id="ARBA00048679"/>
    </source>
</evidence>
<dbReference type="OrthoDB" id="418274at2759"/>
<dbReference type="Gene3D" id="2.90.10.10">
    <property type="entry name" value="Bulb-type lectin domain"/>
    <property type="match status" value="1"/>
</dbReference>
<keyword evidence="6" id="KW-0732">Signal</keyword>
<comment type="subcellular location">
    <subcellularLocation>
        <location evidence="1">Membrane</location>
        <topology evidence="1">Single-pass type I membrane protein</topology>
    </subcellularLocation>
</comment>
<evidence type="ECO:0000256" key="1">
    <source>
        <dbReference type="ARBA" id="ARBA00004479"/>
    </source>
</evidence>
<evidence type="ECO:0000256" key="3">
    <source>
        <dbReference type="ARBA" id="ARBA00023170"/>
    </source>
</evidence>
<sequence length="147" mass="16001">MASISTLFTSIVILSTTITLLNPSVFADNILYTGEILSEGQSLTYGSYKLTMQSDCNLVLYDDGHAEWSTGTYNRGSGCFARMQSDGNFVLYDGSNRVLWASNTDRGQGNCVLILQRDRNVVIYGGVTWASRTNSAGTADVMISARN</sequence>
<keyword evidence="9" id="KW-1185">Reference proteome</keyword>
<comment type="caution">
    <text evidence="8">The sequence shown here is derived from an EMBL/GenBank/DDBJ whole genome shotgun (WGS) entry which is preliminary data.</text>
</comment>
<dbReference type="SMART" id="SM00108">
    <property type="entry name" value="B_lectin"/>
    <property type="match status" value="1"/>
</dbReference>
<reference evidence="8" key="1">
    <citation type="submission" date="2020-01" db="EMBL/GenBank/DDBJ databases">
        <title>Genome sequence of Kobresia littledalei, the first chromosome-level genome in the family Cyperaceae.</title>
        <authorList>
            <person name="Qu G."/>
        </authorList>
    </citation>
    <scope>NUCLEOTIDE SEQUENCE</scope>
    <source>
        <strain evidence="8">C.B.Clarke</strain>
        <tissue evidence="8">Leaf</tissue>
    </source>
</reference>
<keyword evidence="3" id="KW-0675">Receptor</keyword>
<name>A0A833VI86_9POAL</name>
<protein>
    <recommendedName>
        <fullName evidence="2">non-specific serine/threonine protein kinase</fullName>
        <ecNumber evidence="2">2.7.11.1</ecNumber>
    </recommendedName>
</protein>
<dbReference type="EMBL" id="SWLB01000001">
    <property type="protein sequence ID" value="KAF3341727.1"/>
    <property type="molecule type" value="Genomic_DNA"/>
</dbReference>
<feature type="chain" id="PRO_5032358112" description="non-specific serine/threonine protein kinase" evidence="6">
    <location>
        <begin position="28"/>
        <end position="147"/>
    </location>
</feature>
<accession>A0A833VI86</accession>
<evidence type="ECO:0000313" key="9">
    <source>
        <dbReference type="Proteomes" id="UP000623129"/>
    </source>
</evidence>
<evidence type="ECO:0000256" key="4">
    <source>
        <dbReference type="ARBA" id="ARBA00047899"/>
    </source>
</evidence>
<feature type="signal peptide" evidence="6">
    <location>
        <begin position="1"/>
        <end position="27"/>
    </location>
</feature>
<evidence type="ECO:0000256" key="2">
    <source>
        <dbReference type="ARBA" id="ARBA00012513"/>
    </source>
</evidence>
<dbReference type="AlphaFoldDB" id="A0A833VI86"/>
<dbReference type="GO" id="GO:0051707">
    <property type="term" value="P:response to other organism"/>
    <property type="evidence" value="ECO:0007669"/>
    <property type="project" value="UniProtKB-ARBA"/>
</dbReference>
<evidence type="ECO:0000256" key="6">
    <source>
        <dbReference type="SAM" id="SignalP"/>
    </source>
</evidence>
<proteinExistence type="predicted"/>
<dbReference type="CDD" id="cd00028">
    <property type="entry name" value="B_lectin"/>
    <property type="match status" value="1"/>
</dbReference>
<dbReference type="EC" id="2.7.11.1" evidence="2"/>
<feature type="domain" description="Bulb-type lectin" evidence="7">
    <location>
        <begin position="28"/>
        <end position="136"/>
    </location>
</feature>
<dbReference type="PROSITE" id="PS50927">
    <property type="entry name" value="BULB_LECTIN"/>
    <property type="match status" value="1"/>
</dbReference>
<gene>
    <name evidence="8" type="ORF">FCM35_KLT00365</name>
</gene>
<dbReference type="GO" id="GO:0004674">
    <property type="term" value="F:protein serine/threonine kinase activity"/>
    <property type="evidence" value="ECO:0007669"/>
    <property type="project" value="UniProtKB-EC"/>
</dbReference>
<dbReference type="GO" id="GO:0016020">
    <property type="term" value="C:membrane"/>
    <property type="evidence" value="ECO:0007669"/>
    <property type="project" value="UniProtKB-SubCell"/>
</dbReference>
<organism evidence="8 9">
    <name type="scientific">Carex littledalei</name>
    <dbReference type="NCBI Taxonomy" id="544730"/>
    <lineage>
        <taxon>Eukaryota</taxon>
        <taxon>Viridiplantae</taxon>
        <taxon>Streptophyta</taxon>
        <taxon>Embryophyta</taxon>
        <taxon>Tracheophyta</taxon>
        <taxon>Spermatophyta</taxon>
        <taxon>Magnoliopsida</taxon>
        <taxon>Liliopsida</taxon>
        <taxon>Poales</taxon>
        <taxon>Cyperaceae</taxon>
        <taxon>Cyperoideae</taxon>
        <taxon>Cariceae</taxon>
        <taxon>Carex</taxon>
        <taxon>Carex subgen. Euthyceras</taxon>
    </lineage>
</organism>
<evidence type="ECO:0000313" key="8">
    <source>
        <dbReference type="EMBL" id="KAF3341727.1"/>
    </source>
</evidence>
<comment type="catalytic activity">
    <reaction evidence="5">
        <text>L-seryl-[protein] + ATP = O-phospho-L-seryl-[protein] + ADP + H(+)</text>
        <dbReference type="Rhea" id="RHEA:17989"/>
        <dbReference type="Rhea" id="RHEA-COMP:9863"/>
        <dbReference type="Rhea" id="RHEA-COMP:11604"/>
        <dbReference type="ChEBI" id="CHEBI:15378"/>
        <dbReference type="ChEBI" id="CHEBI:29999"/>
        <dbReference type="ChEBI" id="CHEBI:30616"/>
        <dbReference type="ChEBI" id="CHEBI:83421"/>
        <dbReference type="ChEBI" id="CHEBI:456216"/>
        <dbReference type="EC" id="2.7.11.1"/>
    </reaction>
</comment>
<keyword evidence="8" id="KW-0430">Lectin</keyword>
<dbReference type="Proteomes" id="UP000623129">
    <property type="component" value="Unassembled WGS sequence"/>
</dbReference>
<dbReference type="InterPro" id="IPR001480">
    <property type="entry name" value="Bulb-type_lectin_dom"/>
</dbReference>
<dbReference type="GO" id="GO:0030246">
    <property type="term" value="F:carbohydrate binding"/>
    <property type="evidence" value="ECO:0007669"/>
    <property type="project" value="UniProtKB-KW"/>
</dbReference>